<evidence type="ECO:0000313" key="8">
    <source>
        <dbReference type="Proteomes" id="UP000218979"/>
    </source>
</evidence>
<dbReference type="PIRSF" id="PIRSF006078">
    <property type="entry name" value="GlxK"/>
    <property type="match status" value="1"/>
</dbReference>
<evidence type="ECO:0000256" key="4">
    <source>
        <dbReference type="PIRNR" id="PIRNR006078"/>
    </source>
</evidence>
<evidence type="ECO:0000256" key="2">
    <source>
        <dbReference type="ARBA" id="ARBA00022679"/>
    </source>
</evidence>
<proteinExistence type="inferred from homology"/>
<dbReference type="Gene3D" id="3.40.50.10350">
    <property type="entry name" value="Glycerate kinase, domain 1"/>
    <property type="match status" value="1"/>
</dbReference>
<dbReference type="PANTHER" id="PTHR21599:SF0">
    <property type="entry name" value="GLYCERATE KINASE"/>
    <property type="match status" value="1"/>
</dbReference>
<dbReference type="Proteomes" id="UP000185655">
    <property type="component" value="Unassembled WGS sequence"/>
</dbReference>
<evidence type="ECO:0000256" key="1">
    <source>
        <dbReference type="ARBA" id="ARBA00006284"/>
    </source>
</evidence>
<reference evidence="6 7" key="2">
    <citation type="submission" date="2016-11" db="EMBL/GenBank/DDBJ databases">
        <authorList>
            <person name="Jaros S."/>
            <person name="Januszkiewicz K."/>
            <person name="Wedrychowicz H."/>
        </authorList>
    </citation>
    <scope>NUCLEOTIDE SEQUENCE [LARGE SCALE GENOMIC DNA]</scope>
    <source>
        <strain evidence="6 7">DSM 22330</strain>
    </source>
</reference>
<dbReference type="NCBIfam" id="TIGR00045">
    <property type="entry name" value="glycerate kinase"/>
    <property type="match status" value="1"/>
</dbReference>
<keyword evidence="2 4" id="KW-0808">Transferase</keyword>
<dbReference type="RefSeq" id="WP_031366794.1">
    <property type="nucleotide sequence ID" value="NZ_FPKS01000010.1"/>
</dbReference>
<organism evidence="6 7">
    <name type="scientific">Pseudolactococcus chungangensis CAU 28 = DSM 22330</name>
    <dbReference type="NCBI Taxonomy" id="1122154"/>
    <lineage>
        <taxon>Bacteria</taxon>
        <taxon>Bacillati</taxon>
        <taxon>Bacillota</taxon>
        <taxon>Bacilli</taxon>
        <taxon>Lactobacillales</taxon>
        <taxon>Streptococcaceae</taxon>
        <taxon>Pseudolactococcus</taxon>
    </lineage>
</organism>
<dbReference type="EMBL" id="JXJT01000010">
    <property type="protein sequence ID" value="PCS03264.1"/>
    <property type="molecule type" value="Genomic_DNA"/>
</dbReference>
<dbReference type="InterPro" id="IPR018197">
    <property type="entry name" value="Glycerate_kinase_RE-like"/>
</dbReference>
<name>A0A1K2HFZ8_9LACT</name>
<dbReference type="InterPro" id="IPR018193">
    <property type="entry name" value="Glyc_kinase_flavodox-like_fold"/>
</dbReference>
<dbReference type="STRING" id="1122154.SAMN02746068_01655"/>
<accession>A0A1K2HFZ8</accession>
<keyword evidence="3 4" id="KW-0418">Kinase</keyword>
<dbReference type="EMBL" id="FPKS01000010">
    <property type="protein sequence ID" value="SFZ75605.1"/>
    <property type="molecule type" value="Genomic_DNA"/>
</dbReference>
<dbReference type="Gene3D" id="3.90.1510.10">
    <property type="entry name" value="Glycerate kinase, domain 2"/>
    <property type="match status" value="1"/>
</dbReference>
<sequence length="347" mass="35786">MKILAAIDSFKGSATSEQLNTAALSGVLTVFPDLQVQSIPIADGGEGVLDVLAHQENAIRKTTQTTDLLGRQLEAPYLLLGDTAIIESAKIIGIDLITVGPESISRATTFGLGAVVQSAIQAGARTIIVSLGGTGTSDGGQGFLKSLEATDLSGVTLIGASDVTNPYYGENGAATIFAAQKGATTGQITQFNARDARFAQEILKNRGIDLQKIPGAGAAGGLGGAIVLLGGQLISGLELIADLVHLEQAISESDLVLTGEGHLDHQSCQGKVVSGVAKLAKKHGKPCIALVGSRSDDLGMLENDLTAAFSIQTGPISLDDAIMTQTTLKNMANTAKNVVRLIESFRR</sequence>
<dbReference type="GO" id="GO:0031388">
    <property type="term" value="P:organic acid phosphorylation"/>
    <property type="evidence" value="ECO:0007669"/>
    <property type="project" value="UniProtKB-UniRule"/>
</dbReference>
<dbReference type="Proteomes" id="UP000218979">
    <property type="component" value="Unassembled WGS sequence"/>
</dbReference>
<reference evidence="5 8" key="1">
    <citation type="submission" date="2014-12" db="EMBL/GenBank/DDBJ databases">
        <title>Draft genome sequences of 10 type strains of Lactococcus.</title>
        <authorList>
            <person name="Sun Z."/>
            <person name="Zhong Z."/>
            <person name="Liu W."/>
            <person name="Zhang W."/>
            <person name="Zhang H."/>
        </authorList>
    </citation>
    <scope>NUCLEOTIDE SEQUENCE [LARGE SCALE GENOMIC DNA]</scope>
    <source>
        <strain evidence="5 8">DSM 22330</strain>
    </source>
</reference>
<evidence type="ECO:0000313" key="6">
    <source>
        <dbReference type="EMBL" id="SFZ75605.1"/>
    </source>
</evidence>
<keyword evidence="8" id="KW-1185">Reference proteome</keyword>
<comment type="similarity">
    <text evidence="1 4">Belongs to the glycerate kinase type-1 family.</text>
</comment>
<evidence type="ECO:0000313" key="5">
    <source>
        <dbReference type="EMBL" id="PCS03264.1"/>
    </source>
</evidence>
<dbReference type="InterPro" id="IPR036129">
    <property type="entry name" value="Glycerate_kinase_sf"/>
</dbReference>
<evidence type="ECO:0000256" key="3">
    <source>
        <dbReference type="ARBA" id="ARBA00022777"/>
    </source>
</evidence>
<evidence type="ECO:0000313" key="7">
    <source>
        <dbReference type="Proteomes" id="UP000185655"/>
    </source>
</evidence>
<dbReference type="GO" id="GO:0008887">
    <property type="term" value="F:glycerate kinase activity"/>
    <property type="evidence" value="ECO:0007669"/>
    <property type="project" value="UniProtKB-UniRule"/>
</dbReference>
<dbReference type="OrthoDB" id="9774290at2"/>
<protein>
    <submittedName>
        <fullName evidence="6">Glycerate kinase</fullName>
    </submittedName>
</protein>
<dbReference type="PANTHER" id="PTHR21599">
    <property type="entry name" value="GLYCERATE KINASE"/>
    <property type="match status" value="1"/>
</dbReference>
<dbReference type="InterPro" id="IPR004381">
    <property type="entry name" value="Glycerate_kinase"/>
</dbReference>
<gene>
    <name evidence="5" type="ORF">RR45_GL000286</name>
    <name evidence="6" type="ORF">SAMN02746068_01655</name>
</gene>
<dbReference type="Pfam" id="PF02595">
    <property type="entry name" value="Gly_kinase"/>
    <property type="match status" value="2"/>
</dbReference>
<dbReference type="AlphaFoldDB" id="A0A1K2HFZ8"/>
<dbReference type="SUPFAM" id="SSF110738">
    <property type="entry name" value="Glycerate kinase I"/>
    <property type="match status" value="1"/>
</dbReference>